<feature type="compositionally biased region" description="Polar residues" evidence="2">
    <location>
        <begin position="100"/>
        <end position="113"/>
    </location>
</feature>
<dbReference type="GeneID" id="91088610"/>
<feature type="region of interest" description="Disordered" evidence="2">
    <location>
        <begin position="356"/>
        <end position="430"/>
    </location>
</feature>
<feature type="compositionally biased region" description="Low complexity" evidence="2">
    <location>
        <begin position="392"/>
        <end position="408"/>
    </location>
</feature>
<sequence>MAAEEVSGWVSGRPKPIMTNGDWRQEWDSRQSLCVQPHLNTLPLTQNLTEPSQVLFTSAHHGFPNSHFPSDTAVRTTSLSVLSRPVSAFNSTDNIINNPLSKDIKSSTQSTNQSLPLPTRLPPIPTSRRSSEPNLNQKATYSRHPSIPCTLDLNALSVIQQFTDLPQTLTENNLVTKAAMSCIEDIDWDQFLVDADLGDKAIVSSASSAISSSVSTESSQSVALDPAFSQDQTESQISLGFGFAGFCASPTGITHRLENMSCQTDQINNSPDIMQGELSCGLFAGFDISPTFQSFISAPVSTSVSEDNAELVAAISSLVSASSSVEPTQLTLSPSSSIIETPPLVAAQLKDSLKRKASDSCGDDVASAPKRRGRPPGTGKPKSLVTKPQPPSFKTTPSPISSTTSLFSEDGSPAVRCTITGKPSTDRPKSVVPAKFLKDGTAQSILGMSIPQINSYPTFSALLADVHPSFLPAAREFGEKISDNRDKAKDAAKKSRDERRVKIERAEYLEKRCEELESKIERMMGLLVGLVEKGLIGKNDVVGLAA</sequence>
<reference evidence="3" key="2">
    <citation type="journal article" date="2022" name="Elife">
        <title>Obligate sexual reproduction of a homothallic fungus closely related to the Cryptococcus pathogenic species complex.</title>
        <authorList>
            <person name="Passer A.R."/>
            <person name="Clancey S.A."/>
            <person name="Shea T."/>
            <person name="David-Palma M."/>
            <person name="Averette A.F."/>
            <person name="Boekhout T."/>
            <person name="Porcel B.M."/>
            <person name="Nowrousian M."/>
            <person name="Cuomo C.A."/>
            <person name="Sun S."/>
            <person name="Heitman J."/>
            <person name="Coelho M.A."/>
        </authorList>
    </citation>
    <scope>NUCLEOTIDE SEQUENCE</scope>
    <source>
        <strain evidence="3">CBS 7841</strain>
    </source>
</reference>
<gene>
    <name evidence="3" type="ORF">L203_104400</name>
</gene>
<keyword evidence="1" id="KW-0175">Coiled coil</keyword>
<dbReference type="AlphaFoldDB" id="A0AAJ8JVI8"/>
<reference evidence="3" key="1">
    <citation type="submission" date="2016-06" db="EMBL/GenBank/DDBJ databases">
        <authorList>
            <person name="Cuomo C."/>
            <person name="Litvintseva A."/>
            <person name="Heitman J."/>
            <person name="Chen Y."/>
            <person name="Sun S."/>
            <person name="Springer D."/>
            <person name="Dromer F."/>
            <person name="Young S."/>
            <person name="Zeng Q."/>
            <person name="Chapman S."/>
            <person name="Gujja S."/>
            <person name="Saif S."/>
            <person name="Birren B."/>
        </authorList>
    </citation>
    <scope>NUCLEOTIDE SEQUENCE</scope>
    <source>
        <strain evidence="3">CBS 7841</strain>
    </source>
</reference>
<evidence type="ECO:0000256" key="1">
    <source>
        <dbReference type="SAM" id="Coils"/>
    </source>
</evidence>
<organism evidence="3 4">
    <name type="scientific">Cryptococcus depauperatus CBS 7841</name>
    <dbReference type="NCBI Taxonomy" id="1295531"/>
    <lineage>
        <taxon>Eukaryota</taxon>
        <taxon>Fungi</taxon>
        <taxon>Dikarya</taxon>
        <taxon>Basidiomycota</taxon>
        <taxon>Agaricomycotina</taxon>
        <taxon>Tremellomycetes</taxon>
        <taxon>Tremellales</taxon>
        <taxon>Cryptococcaceae</taxon>
        <taxon>Cryptococcus</taxon>
    </lineage>
</organism>
<feature type="region of interest" description="Disordered" evidence="2">
    <location>
        <begin position="100"/>
        <end position="142"/>
    </location>
</feature>
<dbReference type="Proteomes" id="UP000094043">
    <property type="component" value="Chromosome 5"/>
</dbReference>
<dbReference type="RefSeq" id="XP_066069884.1">
    <property type="nucleotide sequence ID" value="XM_066213787.1"/>
</dbReference>
<reference evidence="3" key="3">
    <citation type="submission" date="2024-01" db="EMBL/GenBank/DDBJ databases">
        <authorList>
            <person name="Coelho M.A."/>
            <person name="David-Palma M."/>
            <person name="Shea T."/>
            <person name="Sun S."/>
            <person name="Cuomo C.A."/>
            <person name="Heitman J."/>
        </authorList>
    </citation>
    <scope>NUCLEOTIDE SEQUENCE</scope>
    <source>
        <strain evidence="3">CBS 7841</strain>
    </source>
</reference>
<name>A0AAJ8JVI8_9TREE</name>
<proteinExistence type="predicted"/>
<feature type="coiled-coil region" evidence="1">
    <location>
        <begin position="499"/>
        <end position="526"/>
    </location>
</feature>
<dbReference type="KEGG" id="cdep:91088610"/>
<evidence type="ECO:0000256" key="2">
    <source>
        <dbReference type="SAM" id="MobiDB-lite"/>
    </source>
</evidence>
<keyword evidence="4" id="KW-1185">Reference proteome</keyword>
<protein>
    <recommendedName>
        <fullName evidence="5">BZIP domain-containing protein</fullName>
    </recommendedName>
</protein>
<evidence type="ECO:0000313" key="3">
    <source>
        <dbReference type="EMBL" id="WVN89184.1"/>
    </source>
</evidence>
<evidence type="ECO:0008006" key="5">
    <source>
        <dbReference type="Google" id="ProtNLM"/>
    </source>
</evidence>
<evidence type="ECO:0000313" key="4">
    <source>
        <dbReference type="Proteomes" id="UP000094043"/>
    </source>
</evidence>
<accession>A0AAJ8JVI8</accession>
<dbReference type="EMBL" id="CP143788">
    <property type="protein sequence ID" value="WVN89184.1"/>
    <property type="molecule type" value="Genomic_DNA"/>
</dbReference>